<keyword evidence="9 11" id="KW-0472">Membrane</keyword>
<accession>H6Q5H8</accession>
<evidence type="ECO:0000256" key="11">
    <source>
        <dbReference type="RuleBase" id="RU363058"/>
    </source>
</evidence>
<evidence type="ECO:0000256" key="8">
    <source>
        <dbReference type="ARBA" id="ARBA00022989"/>
    </source>
</evidence>
<dbReference type="Proteomes" id="UP000009061">
    <property type="component" value="Chromosome"/>
</dbReference>
<evidence type="ECO:0000256" key="7">
    <source>
        <dbReference type="ARBA" id="ARBA00022847"/>
    </source>
</evidence>
<dbReference type="OrthoDB" id="9779554at2"/>
<dbReference type="GO" id="GO:0015293">
    <property type="term" value="F:symporter activity"/>
    <property type="evidence" value="ECO:0007669"/>
    <property type="project" value="UniProtKB-KW"/>
</dbReference>
<feature type="transmembrane region" description="Helical" evidence="11">
    <location>
        <begin position="395"/>
        <end position="416"/>
    </location>
</feature>
<evidence type="ECO:0000256" key="4">
    <source>
        <dbReference type="ARBA" id="ARBA00022475"/>
    </source>
</evidence>
<reference evidence="12 13" key="1">
    <citation type="journal article" date="2012" name="MBio">
        <title>Insight into the transmission biology and species-specific functional capabilities of tsetse (Diptera: glossinidae) obligate symbiont wigglesworthia.</title>
        <authorList>
            <person name="Rio R.V."/>
            <person name="Symula R.E."/>
            <person name="Wang J."/>
            <person name="Lohs C."/>
            <person name="Wu Y.N."/>
            <person name="Snyder A.K."/>
            <person name="Bjornson R.D."/>
            <person name="Oshima K."/>
            <person name="Biehl B.S."/>
            <person name="Perna N.T."/>
            <person name="Hattori M."/>
            <person name="Aksoy S."/>
        </authorList>
    </citation>
    <scope>NUCLEOTIDE SEQUENCE [LARGE SCALE GENOMIC DNA]</scope>
    <source>
        <strain evidence="12">WGM</strain>
    </source>
</reference>
<dbReference type="Pfam" id="PF01384">
    <property type="entry name" value="PHO4"/>
    <property type="match status" value="1"/>
</dbReference>
<organism evidence="12 13">
    <name type="scientific">Wigglesworthia glossinidia endosymbiont of Glossina morsitans morsitans</name>
    <name type="common">Yale colony</name>
    <dbReference type="NCBI Taxonomy" id="1142511"/>
    <lineage>
        <taxon>Bacteria</taxon>
        <taxon>Pseudomonadati</taxon>
        <taxon>Pseudomonadota</taxon>
        <taxon>Gammaproteobacteria</taxon>
        <taxon>Enterobacterales</taxon>
        <taxon>Erwiniaceae</taxon>
        <taxon>Wigglesworthia</taxon>
    </lineage>
</organism>
<dbReference type="HOGENOM" id="CLU_015355_4_0_6"/>
<keyword evidence="4" id="KW-1003">Cell membrane</keyword>
<evidence type="ECO:0000313" key="12">
    <source>
        <dbReference type="EMBL" id="AFA41461.1"/>
    </source>
</evidence>
<evidence type="ECO:0000256" key="2">
    <source>
        <dbReference type="ARBA" id="ARBA00005342"/>
    </source>
</evidence>
<dbReference type="RefSeq" id="WP_014354399.1">
    <property type="nucleotide sequence ID" value="NC_016893.1"/>
</dbReference>
<keyword evidence="3 11" id="KW-0813">Transport</keyword>
<keyword evidence="8 11" id="KW-1133">Transmembrane helix</keyword>
<feature type="transmembrane region" description="Helical" evidence="11">
    <location>
        <begin position="492"/>
        <end position="515"/>
    </location>
</feature>
<proteinExistence type="inferred from homology"/>
<keyword evidence="7" id="KW-0769">Symport</keyword>
<dbReference type="KEGG" id="wgl:WIGMOR_0649"/>
<dbReference type="GO" id="GO:0035435">
    <property type="term" value="P:phosphate ion transmembrane transport"/>
    <property type="evidence" value="ECO:0007669"/>
    <property type="project" value="TreeGrafter"/>
</dbReference>
<dbReference type="STRING" id="1142511.WIGMOR_0649"/>
<feature type="transmembrane region" description="Helical" evidence="11">
    <location>
        <begin position="54"/>
        <end position="78"/>
    </location>
</feature>
<feature type="transmembrane region" description="Helical" evidence="11">
    <location>
        <begin position="157"/>
        <end position="183"/>
    </location>
</feature>
<comment type="catalytic activity">
    <reaction evidence="10">
        <text>phosphate(in) + H(+)(in) = phosphate(out) + H(+)(out)</text>
        <dbReference type="Rhea" id="RHEA:29939"/>
        <dbReference type="ChEBI" id="CHEBI:15378"/>
        <dbReference type="ChEBI" id="CHEBI:43474"/>
    </reaction>
</comment>
<dbReference type="InterPro" id="IPR001204">
    <property type="entry name" value="Phos_transporter"/>
</dbReference>
<dbReference type="PANTHER" id="PTHR11101:SF65">
    <property type="entry name" value="LOW-AFFINITY INORGANIC PHOSPHATE TRANSPORTER PITA-RELATED"/>
    <property type="match status" value="1"/>
</dbReference>
<evidence type="ECO:0000256" key="5">
    <source>
        <dbReference type="ARBA" id="ARBA00022592"/>
    </source>
</evidence>
<feature type="transmembrane region" description="Helical" evidence="11">
    <location>
        <begin position="456"/>
        <end position="480"/>
    </location>
</feature>
<keyword evidence="6 11" id="KW-0812">Transmembrane</keyword>
<evidence type="ECO:0000256" key="1">
    <source>
        <dbReference type="ARBA" id="ARBA00004651"/>
    </source>
</evidence>
<evidence type="ECO:0000256" key="10">
    <source>
        <dbReference type="ARBA" id="ARBA00047348"/>
    </source>
</evidence>
<gene>
    <name evidence="12" type="primary">pitA</name>
    <name evidence="12" type="ORF">WIGMOR_0649</name>
</gene>
<dbReference type="EMBL" id="CP003315">
    <property type="protein sequence ID" value="AFA41461.1"/>
    <property type="molecule type" value="Genomic_DNA"/>
</dbReference>
<dbReference type="GO" id="GO:0005886">
    <property type="term" value="C:plasma membrane"/>
    <property type="evidence" value="ECO:0007669"/>
    <property type="project" value="UniProtKB-SubCell"/>
</dbReference>
<keyword evidence="5 11" id="KW-0592">Phosphate transport</keyword>
<feature type="transmembrane region" description="Helical" evidence="11">
    <location>
        <begin position="210"/>
        <end position="229"/>
    </location>
</feature>
<feature type="transmembrane region" description="Helical" evidence="11">
    <location>
        <begin position="235"/>
        <end position="253"/>
    </location>
</feature>
<comment type="similarity">
    <text evidence="2">Belongs to the inorganic phosphate transporter (PiT) (TC 2.A.20) family. Pit subfamily.</text>
</comment>
<name>H6Q5H8_WIGGL</name>
<comment type="subcellular location">
    <subcellularLocation>
        <location evidence="1">Cell membrane</location>
        <topology evidence="1">Multi-pass membrane protein</topology>
    </subcellularLocation>
    <subcellularLocation>
        <location evidence="11">Membrane</location>
        <topology evidence="11">Multi-pass membrane protein</topology>
    </subcellularLocation>
</comment>
<evidence type="ECO:0000256" key="9">
    <source>
        <dbReference type="ARBA" id="ARBA00023136"/>
    </source>
</evidence>
<dbReference type="eggNOG" id="COG0306">
    <property type="taxonomic scope" value="Bacteria"/>
</dbReference>
<dbReference type="PANTHER" id="PTHR11101">
    <property type="entry name" value="PHOSPHATE TRANSPORTER"/>
    <property type="match status" value="1"/>
</dbReference>
<keyword evidence="13" id="KW-1185">Reference proteome</keyword>
<dbReference type="AlphaFoldDB" id="H6Q5H8"/>
<feature type="transmembrane region" description="Helical" evidence="11">
    <location>
        <begin position="12"/>
        <end position="34"/>
    </location>
</feature>
<evidence type="ECO:0000313" key="13">
    <source>
        <dbReference type="Proteomes" id="UP000009061"/>
    </source>
</evidence>
<feature type="transmembrane region" description="Helical" evidence="11">
    <location>
        <begin position="98"/>
        <end position="118"/>
    </location>
</feature>
<evidence type="ECO:0000256" key="6">
    <source>
        <dbReference type="ARBA" id="ARBA00022692"/>
    </source>
</evidence>
<evidence type="ECO:0000256" key="3">
    <source>
        <dbReference type="ARBA" id="ARBA00022448"/>
    </source>
</evidence>
<sequence length="518" mass="58557">MLYLNLFQELGLYTACMLGLAILFVLIYEFINGFHDTANAVVTVIYTKALKPRLAVIFSGIFNFFGVLLGGLSVAYSIVHLLPNDLLLNISSKNGLKMMFAILLAAIMWNFGTWYYRLPVSSSHTLIGAIIGVGLFSQKFTNISIYQTLNLSKLFDIFLSLIISPFIGFFLSGILILILRYFWKNNKNINRIHFTPLEREKKDGKKKPPFWIRISLIFSAAGISFSHGANDGQKGIGLIMLILIGVFPVGFVINMDANKYDIHHSKNAVNNLHEYFLSHHNKLANYSDPKTEEKIFQEKYAHFSQDINFKQNKYEECISNVLNKNVYKQSCTILVIEHTSELLSNKKNFYQLSAEERFNLRKSLLFISNIINKMISLPEVSEKDKKFLKKLCRDITYIIEYSPIWIVVIIALSLSFGTMVSWKRVAQTIGEKIGKNEMTYAQSLSAQFTSALSIGIASYTGMPVSTTHVLSSAVAGAVLIDHGEIQKRTVRNILLAWILTLPVSMLLSGILYTLMSQI</sequence>
<protein>
    <recommendedName>
        <fullName evidence="11">Phosphate transporter</fullName>
    </recommendedName>
</protein>
<feature type="transmembrane region" description="Helical" evidence="11">
    <location>
        <begin position="125"/>
        <end position="145"/>
    </location>
</feature>
<dbReference type="GO" id="GO:0005315">
    <property type="term" value="F:phosphate transmembrane transporter activity"/>
    <property type="evidence" value="ECO:0007669"/>
    <property type="project" value="InterPro"/>
</dbReference>